<dbReference type="EMBL" id="BARV01030488">
    <property type="protein sequence ID" value="GAI41941.1"/>
    <property type="molecule type" value="Genomic_DNA"/>
</dbReference>
<evidence type="ECO:0000259" key="1">
    <source>
        <dbReference type="Pfam" id="PF12323"/>
    </source>
</evidence>
<gene>
    <name evidence="2" type="ORF">S06H3_48421</name>
</gene>
<organism evidence="2">
    <name type="scientific">marine sediment metagenome</name>
    <dbReference type="NCBI Taxonomy" id="412755"/>
    <lineage>
        <taxon>unclassified sequences</taxon>
        <taxon>metagenomes</taxon>
        <taxon>ecological metagenomes</taxon>
    </lineage>
</organism>
<dbReference type="Pfam" id="PF12323">
    <property type="entry name" value="HTH_OrfB_IS605"/>
    <property type="match status" value="1"/>
</dbReference>
<evidence type="ECO:0000313" key="2">
    <source>
        <dbReference type="EMBL" id="GAI41941.1"/>
    </source>
</evidence>
<comment type="caution">
    <text evidence="2">The sequence shown here is derived from an EMBL/GenBank/DDBJ whole genome shotgun (WGS) entry which is preliminary data.</text>
</comment>
<feature type="domain" description="Transposase putative helix-turn-helix" evidence="1">
    <location>
        <begin position="1"/>
        <end position="46"/>
    </location>
</feature>
<dbReference type="AlphaFoldDB" id="X1PHG8"/>
<reference evidence="2" key="1">
    <citation type="journal article" date="2014" name="Front. Microbiol.">
        <title>High frequency of phylogenetically diverse reductive dehalogenase-homologous genes in deep subseafloor sedimentary metagenomes.</title>
        <authorList>
            <person name="Kawai M."/>
            <person name="Futagami T."/>
            <person name="Toyoda A."/>
            <person name="Takaki Y."/>
            <person name="Nishi S."/>
            <person name="Hori S."/>
            <person name="Arai W."/>
            <person name="Tsubouchi T."/>
            <person name="Morono Y."/>
            <person name="Uchiyama I."/>
            <person name="Ito T."/>
            <person name="Fujiyama A."/>
            <person name="Inagaki F."/>
            <person name="Takami H."/>
        </authorList>
    </citation>
    <scope>NUCLEOTIDE SEQUENCE</scope>
    <source>
        <strain evidence="2">Expedition CK06-06</strain>
    </source>
</reference>
<accession>X1PHG8</accession>
<sequence length="106" mass="13078">MIKRTYKYRIYPTKVQKEILEINLSLCRWLYNHFLEERKTLYEKNRTKVTCYDQIKEIPKLKKEKEELKKVYSQTLQDTARRLDKAFQSFFRRVKENKKGKNQKPG</sequence>
<protein>
    <recommendedName>
        <fullName evidence="1">Transposase putative helix-turn-helix domain-containing protein</fullName>
    </recommendedName>
</protein>
<feature type="non-terminal residue" evidence="2">
    <location>
        <position position="106"/>
    </location>
</feature>
<dbReference type="InterPro" id="IPR021027">
    <property type="entry name" value="Transposase_put_HTH"/>
</dbReference>
<proteinExistence type="predicted"/>
<name>X1PHG8_9ZZZZ</name>